<dbReference type="InterPro" id="IPR003593">
    <property type="entry name" value="AAA+_ATPase"/>
</dbReference>
<organism evidence="4 5">
    <name type="scientific">Streptomyces montanisoli</name>
    <dbReference type="NCBI Taxonomy" id="2798581"/>
    <lineage>
        <taxon>Bacteria</taxon>
        <taxon>Bacillati</taxon>
        <taxon>Actinomycetota</taxon>
        <taxon>Actinomycetes</taxon>
        <taxon>Kitasatosporales</taxon>
        <taxon>Streptomycetaceae</taxon>
        <taxon>Streptomyces</taxon>
    </lineage>
</organism>
<dbReference type="GO" id="GO:0005524">
    <property type="term" value="F:ATP binding"/>
    <property type="evidence" value="ECO:0007669"/>
    <property type="project" value="UniProtKB-KW"/>
</dbReference>
<dbReference type="Gene3D" id="3.40.50.300">
    <property type="entry name" value="P-loop containing nucleotide triphosphate hydrolases"/>
    <property type="match status" value="1"/>
</dbReference>
<dbReference type="PROSITE" id="PS50893">
    <property type="entry name" value="ABC_TRANSPORTER_2"/>
    <property type="match status" value="1"/>
</dbReference>
<dbReference type="SMART" id="SM00382">
    <property type="entry name" value="AAA"/>
    <property type="match status" value="1"/>
</dbReference>
<dbReference type="GO" id="GO:0022857">
    <property type="term" value="F:transmembrane transporter activity"/>
    <property type="evidence" value="ECO:0007669"/>
    <property type="project" value="TreeGrafter"/>
</dbReference>
<evidence type="ECO:0000313" key="5">
    <source>
        <dbReference type="Proteomes" id="UP000670475"/>
    </source>
</evidence>
<dbReference type="RefSeq" id="WP_209340312.1">
    <property type="nucleotide sequence ID" value="NZ_JAGIQL010000045.1"/>
</dbReference>
<proteinExistence type="predicted"/>
<dbReference type="SUPFAM" id="SSF52540">
    <property type="entry name" value="P-loop containing nucleoside triphosphate hydrolases"/>
    <property type="match status" value="1"/>
</dbReference>
<dbReference type="Proteomes" id="UP000670475">
    <property type="component" value="Unassembled WGS sequence"/>
</dbReference>
<evidence type="ECO:0000256" key="2">
    <source>
        <dbReference type="ARBA" id="ARBA00022840"/>
    </source>
</evidence>
<dbReference type="PANTHER" id="PTHR24220">
    <property type="entry name" value="IMPORT ATP-BINDING PROTEIN"/>
    <property type="match status" value="1"/>
</dbReference>
<accession>A0A940RV12</accession>
<comment type="caution">
    <text evidence="4">The sequence shown here is derived from an EMBL/GenBank/DDBJ whole genome shotgun (WGS) entry which is preliminary data.</text>
</comment>
<gene>
    <name evidence="4" type="ORF">JFN87_13745</name>
</gene>
<feature type="domain" description="ABC transporter" evidence="3">
    <location>
        <begin position="8"/>
        <end position="221"/>
    </location>
</feature>
<dbReference type="AlphaFoldDB" id="A0A940RV12"/>
<dbReference type="Pfam" id="PF00005">
    <property type="entry name" value="ABC_tran"/>
    <property type="match status" value="1"/>
</dbReference>
<reference evidence="4" key="1">
    <citation type="submission" date="2021-03" db="EMBL/GenBank/DDBJ databases">
        <title>Whole genome sequence of Streptomyces bomunensis MMS17-BM035.</title>
        <authorList>
            <person name="Lee J.H."/>
        </authorList>
    </citation>
    <scope>NUCLEOTIDE SEQUENCE</scope>
    <source>
        <strain evidence="4">MMS17-BM035</strain>
    </source>
</reference>
<name>A0A940RV12_9ACTN</name>
<keyword evidence="5" id="KW-1185">Reference proteome</keyword>
<evidence type="ECO:0000259" key="3">
    <source>
        <dbReference type="PROSITE" id="PS50893"/>
    </source>
</evidence>
<sequence length="221" mass="22411">MSATDVLLECRDASRTFGGGPTAVVAVQGVNCRIRAGERMAITGASGSGKSTLLHLIAGLEEPTGGTVLRSGPFSAQDVGMIFQGPSLIPALTVAENVALPLVVGGASEETAHAAALAALRLTAIADLAEHLPEEISGGQGQRAAVARVLALAPRLILADEPTGRLDGVTGQRVLDTLLSAADATGAALVVTTHDPAIAARMTTRLAMHGGRLVDVQEEKS</sequence>
<keyword evidence="2 4" id="KW-0067">ATP-binding</keyword>
<dbReference type="GO" id="GO:0005886">
    <property type="term" value="C:plasma membrane"/>
    <property type="evidence" value="ECO:0007669"/>
    <property type="project" value="TreeGrafter"/>
</dbReference>
<dbReference type="GO" id="GO:0016887">
    <property type="term" value="F:ATP hydrolysis activity"/>
    <property type="evidence" value="ECO:0007669"/>
    <property type="project" value="InterPro"/>
</dbReference>
<dbReference type="EMBL" id="JAGIQL010000045">
    <property type="protein sequence ID" value="MBP0458557.1"/>
    <property type="molecule type" value="Genomic_DNA"/>
</dbReference>
<dbReference type="PANTHER" id="PTHR24220:SF685">
    <property type="entry name" value="ABC TRANSPORTER RELATED"/>
    <property type="match status" value="1"/>
</dbReference>
<evidence type="ECO:0000313" key="4">
    <source>
        <dbReference type="EMBL" id="MBP0458557.1"/>
    </source>
</evidence>
<dbReference type="InterPro" id="IPR015854">
    <property type="entry name" value="ABC_transpr_LolD-like"/>
</dbReference>
<evidence type="ECO:0000256" key="1">
    <source>
        <dbReference type="ARBA" id="ARBA00022741"/>
    </source>
</evidence>
<keyword evidence="1" id="KW-0547">Nucleotide-binding</keyword>
<protein>
    <submittedName>
        <fullName evidence="4">ATP-binding cassette domain-containing protein</fullName>
    </submittedName>
</protein>
<dbReference type="InterPro" id="IPR027417">
    <property type="entry name" value="P-loop_NTPase"/>
</dbReference>
<dbReference type="InterPro" id="IPR003439">
    <property type="entry name" value="ABC_transporter-like_ATP-bd"/>
</dbReference>